<dbReference type="Proteomes" id="UP000184510">
    <property type="component" value="Unassembled WGS sequence"/>
</dbReference>
<keyword evidence="1" id="KW-1133">Transmembrane helix</keyword>
<evidence type="ECO:0000313" key="2">
    <source>
        <dbReference type="EMBL" id="SHJ27216.1"/>
    </source>
</evidence>
<dbReference type="OrthoDB" id="9762504at2"/>
<gene>
    <name evidence="2" type="ORF">SAMN02745181_1618</name>
</gene>
<keyword evidence="1" id="KW-0812">Transmembrane</keyword>
<feature type="transmembrane region" description="Helical" evidence="1">
    <location>
        <begin position="380"/>
        <end position="400"/>
    </location>
</feature>
<feature type="transmembrane region" description="Helical" evidence="1">
    <location>
        <begin position="246"/>
        <end position="265"/>
    </location>
</feature>
<evidence type="ECO:0008006" key="4">
    <source>
        <dbReference type="Google" id="ProtNLM"/>
    </source>
</evidence>
<protein>
    <recommendedName>
        <fullName evidence="4">Dolichyl-phosphate-mannose-protein mannosyltransferase</fullName>
    </recommendedName>
</protein>
<organism evidence="2 3">
    <name type="scientific">Rubritalea squalenifaciens DSM 18772</name>
    <dbReference type="NCBI Taxonomy" id="1123071"/>
    <lineage>
        <taxon>Bacteria</taxon>
        <taxon>Pseudomonadati</taxon>
        <taxon>Verrucomicrobiota</taxon>
        <taxon>Verrucomicrobiia</taxon>
        <taxon>Verrucomicrobiales</taxon>
        <taxon>Rubritaleaceae</taxon>
        <taxon>Rubritalea</taxon>
    </lineage>
</organism>
<keyword evidence="3" id="KW-1185">Reference proteome</keyword>
<proteinExistence type="predicted"/>
<feature type="transmembrane region" description="Helical" evidence="1">
    <location>
        <begin position="12"/>
        <end position="32"/>
    </location>
</feature>
<accession>A0A1M6HYA5</accession>
<feature type="transmembrane region" description="Helical" evidence="1">
    <location>
        <begin position="349"/>
        <end position="368"/>
    </location>
</feature>
<dbReference type="AlphaFoldDB" id="A0A1M6HYA5"/>
<evidence type="ECO:0000313" key="3">
    <source>
        <dbReference type="Proteomes" id="UP000184510"/>
    </source>
</evidence>
<name>A0A1M6HYA5_9BACT</name>
<feature type="transmembrane region" description="Helical" evidence="1">
    <location>
        <begin position="174"/>
        <end position="192"/>
    </location>
</feature>
<feature type="transmembrane region" description="Helical" evidence="1">
    <location>
        <begin position="315"/>
        <end position="337"/>
    </location>
</feature>
<feature type="transmembrane region" description="Helical" evidence="1">
    <location>
        <begin position="412"/>
        <end position="432"/>
    </location>
</feature>
<dbReference type="STRING" id="1123071.SAMN02745181_1618"/>
<feature type="transmembrane region" description="Helical" evidence="1">
    <location>
        <begin position="204"/>
        <end position="220"/>
    </location>
</feature>
<evidence type="ECO:0000256" key="1">
    <source>
        <dbReference type="SAM" id="Phobius"/>
    </source>
</evidence>
<dbReference type="EMBL" id="FQYR01000003">
    <property type="protein sequence ID" value="SHJ27216.1"/>
    <property type="molecule type" value="Genomic_DNA"/>
</dbReference>
<sequence>MSISNQFDGAKLARRGIFFALLIGITLLYTTFSFRGLSHKDGIDQAQIGREVARGNGLSTKMVRPISIQQLESSDKKVNLNHMFDTYHAPLNVLVYAGVIKMVGGDDAGNYRMLANDTVYKLDRVIAVTCSLFFIISIGINYLLISRIFDKKIGSVVAILMMVSEYMWQITQSGLPQMLMLMLFSSALYMAWRAIEIQESKGRAFLPVIISGFFFALLALTHWITLWMFVGYVIFACIYFRPRGVVAVTLIGIMLLFIVAPLIYYTTHSDNPLGTAFYALHAGGSRDHFMRSLEIPPLNIKGLNLRILGSFVTQISYINFFLGGLVIAPAFFLALFHPFKRSSISKFRWGILLMWVFAAFGMSLYGAGDEAVDPNQVHMLFMPLMAAYAVAFLCIIWARVPLSQQGGLVGNLHIAVVVLITAGPLISTLFLLSRTHDNTNSPIGVNPVSLNRNLADVTDENTLIVSDQPWAIAWYADRQSIWMPLNSEQLEMLETIAEEQQTPVSGLHFTMASYQDGDILDSFRVNQDLSPIAYSPWMAYMSQSKSRDLFASNPTVSKLISPINGTYKHTIILENLFRPSIYYSRNAVTPNMEE</sequence>
<keyword evidence="1" id="KW-0472">Membrane</keyword>
<reference evidence="2 3" key="1">
    <citation type="submission" date="2016-11" db="EMBL/GenBank/DDBJ databases">
        <authorList>
            <person name="Jaros S."/>
            <person name="Januszkiewicz K."/>
            <person name="Wedrychowicz H."/>
        </authorList>
    </citation>
    <scope>NUCLEOTIDE SEQUENCE [LARGE SCALE GENOMIC DNA]</scope>
    <source>
        <strain evidence="2 3">DSM 18772</strain>
    </source>
</reference>
<feature type="transmembrane region" description="Helical" evidence="1">
    <location>
        <begin position="125"/>
        <end position="145"/>
    </location>
</feature>
<dbReference type="InParanoid" id="A0A1M6HYA5"/>
<feature type="transmembrane region" description="Helical" evidence="1">
    <location>
        <begin position="226"/>
        <end position="241"/>
    </location>
</feature>
<dbReference type="RefSeq" id="WP_143183226.1">
    <property type="nucleotide sequence ID" value="NZ_FQYR01000003.1"/>
</dbReference>